<dbReference type="OrthoDB" id="63943at2"/>
<evidence type="ECO:0000313" key="9">
    <source>
        <dbReference type="Proteomes" id="UP000629870"/>
    </source>
</evidence>
<dbReference type="AlphaFoldDB" id="A0A5C4Y7E1"/>
<dbReference type="InterPro" id="IPR041001">
    <property type="entry name" value="PG_isomerase_N"/>
</dbReference>
<name>A0A5C4Y7E1_9DEIO</name>
<evidence type="ECO:0000313" key="6">
    <source>
        <dbReference type="EMBL" id="MBB6016396.1"/>
    </source>
</evidence>
<dbReference type="Pfam" id="PF18353">
    <property type="entry name" value="PG_isomerase_N"/>
    <property type="match status" value="1"/>
</dbReference>
<evidence type="ECO:0000313" key="7">
    <source>
        <dbReference type="EMBL" id="TNM71357.1"/>
    </source>
</evidence>
<dbReference type="GO" id="GO:0004347">
    <property type="term" value="F:glucose-6-phosphate isomerase activity"/>
    <property type="evidence" value="ECO:0007669"/>
    <property type="project" value="InterPro"/>
</dbReference>
<dbReference type="EMBL" id="JACHEW010000006">
    <property type="protein sequence ID" value="MBB6016396.1"/>
    <property type="molecule type" value="Genomic_DNA"/>
</dbReference>
<dbReference type="InterPro" id="IPR046348">
    <property type="entry name" value="SIS_dom_sf"/>
</dbReference>
<dbReference type="Gene3D" id="3.40.50.10490">
    <property type="entry name" value="Glucose-6-phosphate isomerase like protein, domain 1"/>
    <property type="match status" value="1"/>
</dbReference>
<proteinExistence type="inferred from homology"/>
<feature type="domain" description="Phosphoglucose isomerase N-terminal" evidence="5">
    <location>
        <begin position="16"/>
        <end position="125"/>
    </location>
</feature>
<feature type="compositionally biased region" description="Acidic residues" evidence="3">
    <location>
        <begin position="323"/>
        <end position="346"/>
    </location>
</feature>
<feature type="region of interest" description="Disordered" evidence="3">
    <location>
        <begin position="297"/>
        <end position="346"/>
    </location>
</feature>
<accession>A0A5C4Y7E1</accession>
<dbReference type="SUPFAM" id="SSF53697">
    <property type="entry name" value="SIS domain"/>
    <property type="match status" value="1"/>
</dbReference>
<feature type="domain" description="Bifunctional glucose-6-phosphate/mannose-6-phosphate isomerase C-terminal" evidence="4">
    <location>
        <begin position="152"/>
        <end position="291"/>
    </location>
</feature>
<protein>
    <submittedName>
        <fullName evidence="7">Phosphosugar isomerase</fullName>
    </submittedName>
</protein>
<evidence type="ECO:0000256" key="1">
    <source>
        <dbReference type="ARBA" id="ARBA00010523"/>
    </source>
</evidence>
<evidence type="ECO:0000256" key="3">
    <source>
        <dbReference type="SAM" id="MobiDB-lite"/>
    </source>
</evidence>
<dbReference type="RefSeq" id="WP_139402686.1">
    <property type="nucleotide sequence ID" value="NZ_JACHEW010000006.1"/>
</dbReference>
<dbReference type="Proteomes" id="UP000629870">
    <property type="component" value="Unassembled WGS sequence"/>
</dbReference>
<evidence type="ECO:0000256" key="2">
    <source>
        <dbReference type="ARBA" id="ARBA00023235"/>
    </source>
</evidence>
<dbReference type="GO" id="GO:1901135">
    <property type="term" value="P:carbohydrate derivative metabolic process"/>
    <property type="evidence" value="ECO:0007669"/>
    <property type="project" value="InterPro"/>
</dbReference>
<dbReference type="GO" id="GO:0005975">
    <property type="term" value="P:carbohydrate metabolic process"/>
    <property type="evidence" value="ECO:0007669"/>
    <property type="project" value="InterPro"/>
</dbReference>
<dbReference type="Proteomes" id="UP000313988">
    <property type="component" value="Unassembled WGS sequence"/>
</dbReference>
<dbReference type="Gene3D" id="3.40.50.10920">
    <property type="match status" value="1"/>
</dbReference>
<sequence length="346" mass="36108">MSDSTSETHAPSGGLLGLLSRLPGSYAGPQAPEAAPYALVGVGEGTLAAHLLQALALPSLTRAGTQFVLGSPDAAALATDYADLAEVAGASARRIGTGGRPEEIDVLVPGGPLSTYHFAQAVAYASSHADEARQADAALADLAARCAPNIEENNPARDLAWSLWGRTPLLLAAPDADALPHAWQQLLARTGKTLAVPLLGDPLPLASGAFDARHEQGDAKVALILGDTDPALLLAREILESRIDEIIHVPAPDGAQGYPAALALWYFGAWVAAYLAERYDTEPADPAVLARAQASLSGEGGSEAGGDLRLSAPRDDLRRTRVEEDEPDWADDADDDLDDPEDREED</sequence>
<gene>
    <name evidence="7" type="ORF">FHR04_09305</name>
    <name evidence="6" type="ORF">HNQ04_001639</name>
</gene>
<dbReference type="GO" id="GO:0097367">
    <property type="term" value="F:carbohydrate derivative binding"/>
    <property type="evidence" value="ECO:0007669"/>
    <property type="project" value="InterPro"/>
</dbReference>
<evidence type="ECO:0000259" key="5">
    <source>
        <dbReference type="Pfam" id="PF18353"/>
    </source>
</evidence>
<feature type="compositionally biased region" description="Basic and acidic residues" evidence="3">
    <location>
        <begin position="312"/>
        <end position="322"/>
    </location>
</feature>
<organism evidence="7 8">
    <name type="scientific">Deinococcus radiopugnans ATCC 19172</name>
    <dbReference type="NCBI Taxonomy" id="585398"/>
    <lineage>
        <taxon>Bacteria</taxon>
        <taxon>Thermotogati</taxon>
        <taxon>Deinococcota</taxon>
        <taxon>Deinococci</taxon>
        <taxon>Deinococcales</taxon>
        <taxon>Deinococcaceae</taxon>
        <taxon>Deinococcus</taxon>
    </lineage>
</organism>
<evidence type="ECO:0000313" key="8">
    <source>
        <dbReference type="Proteomes" id="UP000313988"/>
    </source>
</evidence>
<dbReference type="EMBL" id="VDMO01000008">
    <property type="protein sequence ID" value="TNM71357.1"/>
    <property type="molecule type" value="Genomic_DNA"/>
</dbReference>
<reference evidence="6 9" key="2">
    <citation type="submission" date="2020-08" db="EMBL/GenBank/DDBJ databases">
        <title>Genomic Encyclopedia of Type Strains, Phase IV (KMG-IV): sequencing the most valuable type-strain genomes for metagenomic binning, comparative biology and taxonomic classification.</title>
        <authorList>
            <person name="Goeker M."/>
        </authorList>
    </citation>
    <scope>NUCLEOTIDE SEQUENCE [LARGE SCALE GENOMIC DNA]</scope>
    <source>
        <strain evidence="6 9">DSM 12027</strain>
    </source>
</reference>
<evidence type="ECO:0000259" key="4">
    <source>
        <dbReference type="Pfam" id="PF10432"/>
    </source>
</evidence>
<keyword evidence="9" id="KW-1185">Reference proteome</keyword>
<comment type="caution">
    <text evidence="7">The sequence shown here is derived from an EMBL/GenBank/DDBJ whole genome shotgun (WGS) entry which is preliminary data.</text>
</comment>
<comment type="similarity">
    <text evidence="1">Belongs to the PGI/PMI family.</text>
</comment>
<reference evidence="7 8" key="1">
    <citation type="submission" date="2019-06" db="EMBL/GenBank/DDBJ databases">
        <title>Genome sequence of Deinococcus radiopugnans ATCC 19172.</title>
        <authorList>
            <person name="Maclea K.S."/>
            <person name="Maynard C.R."/>
        </authorList>
    </citation>
    <scope>NUCLEOTIDE SEQUENCE [LARGE SCALE GENOMIC DNA]</scope>
    <source>
        <strain evidence="7 8">ATCC 19172</strain>
    </source>
</reference>
<keyword evidence="2 7" id="KW-0413">Isomerase</keyword>
<dbReference type="GO" id="GO:0004476">
    <property type="term" value="F:mannose-6-phosphate isomerase activity"/>
    <property type="evidence" value="ECO:0007669"/>
    <property type="project" value="InterPro"/>
</dbReference>
<dbReference type="InterPro" id="IPR019490">
    <property type="entry name" value="Glu6P/Mann6P_isomerase_C"/>
</dbReference>
<dbReference type="Pfam" id="PF10432">
    <property type="entry name" value="bact-PGI_C"/>
    <property type="match status" value="1"/>
</dbReference>